<organism evidence="1 2">
    <name type="scientific">Acrobeloides nanus</name>
    <dbReference type="NCBI Taxonomy" id="290746"/>
    <lineage>
        <taxon>Eukaryota</taxon>
        <taxon>Metazoa</taxon>
        <taxon>Ecdysozoa</taxon>
        <taxon>Nematoda</taxon>
        <taxon>Chromadorea</taxon>
        <taxon>Rhabditida</taxon>
        <taxon>Tylenchina</taxon>
        <taxon>Cephalobomorpha</taxon>
        <taxon>Cephaloboidea</taxon>
        <taxon>Cephalobidae</taxon>
        <taxon>Acrobeloides</taxon>
    </lineage>
</organism>
<sequence>MGYNEVSQADWFDDFMDGVADKIHNGAEFLRKDAAPVIREKFNNVKEVLQDPETHAKVQSWVKDKWEKTKDFVNTEVAPEVKKIYDAAVEGAKNNEASESNDKVKYSDD</sequence>
<proteinExistence type="predicted"/>
<reference evidence="2" key="1">
    <citation type="submission" date="2022-11" db="UniProtKB">
        <authorList>
            <consortium name="WormBaseParasite"/>
        </authorList>
    </citation>
    <scope>IDENTIFICATION</scope>
</reference>
<evidence type="ECO:0000313" key="2">
    <source>
        <dbReference type="WBParaSite" id="ACRNAN_scaffold1130.g28017.t1"/>
    </source>
</evidence>
<protein>
    <submittedName>
        <fullName evidence="2">Uncharacterized protein</fullName>
    </submittedName>
</protein>
<evidence type="ECO:0000313" key="1">
    <source>
        <dbReference type="Proteomes" id="UP000887540"/>
    </source>
</evidence>
<name>A0A914CKI4_9BILA</name>
<keyword evidence="1" id="KW-1185">Reference proteome</keyword>
<dbReference type="AlphaFoldDB" id="A0A914CKI4"/>
<dbReference type="Proteomes" id="UP000887540">
    <property type="component" value="Unplaced"/>
</dbReference>
<dbReference type="WBParaSite" id="ACRNAN_scaffold1130.g28017.t1">
    <property type="protein sequence ID" value="ACRNAN_scaffold1130.g28017.t1"/>
    <property type="gene ID" value="ACRNAN_scaffold1130.g28017"/>
</dbReference>
<accession>A0A914CKI4</accession>